<dbReference type="RefSeq" id="WP_007625605.1">
    <property type="nucleotide sequence ID" value="NZ_BAEO01000067.1"/>
</dbReference>
<reference evidence="12 13" key="1">
    <citation type="journal article" date="2017" name="Antonie Van Leeuwenhoek">
        <title>Rhizobium rhizosphaerae sp. nov., a novel species isolated from rice rhizosphere.</title>
        <authorList>
            <person name="Zhao J.J."/>
            <person name="Zhang J."/>
            <person name="Zhang R.J."/>
            <person name="Zhang C.W."/>
            <person name="Yin H.Q."/>
            <person name="Zhang X.X."/>
        </authorList>
    </citation>
    <scope>NUCLEOTIDE SEQUENCE [LARGE SCALE GENOMIC DNA]</scope>
    <source>
        <strain evidence="12 13">BSs20135</strain>
    </source>
</reference>
<dbReference type="AlphaFoldDB" id="K6ZF54"/>
<dbReference type="Gene3D" id="2.70.70.10">
    <property type="entry name" value="Glucose Permease (Domain IIA)"/>
    <property type="match status" value="1"/>
</dbReference>
<sequence length="168" mass="18522">MALFSRLVGANSLPSHKKVIDISSALTGKVLPLDEVPHSLFTQRMFGEGIAIRPSGYQVLAPFSGTMLHFPELANQLRLKAKNGLQLQIQLGIDSHLMMGEGFKRVVKQGESFEQGQLLGEFSLVKMKKQLPSILCPITILNSDKLKGLQGHYFQVIAGEDKIMTAYI</sequence>
<dbReference type="PANTHER" id="PTHR45008:SF1">
    <property type="entry name" value="PTS SYSTEM GLUCOSE-SPECIFIC EIIA COMPONENT"/>
    <property type="match status" value="1"/>
</dbReference>
<organism evidence="12 13">
    <name type="scientific">Paraglaciecola arctica BSs20135</name>
    <dbReference type="NCBI Taxonomy" id="493475"/>
    <lineage>
        <taxon>Bacteria</taxon>
        <taxon>Pseudomonadati</taxon>
        <taxon>Pseudomonadota</taxon>
        <taxon>Gammaproteobacteria</taxon>
        <taxon>Alteromonadales</taxon>
        <taxon>Alteromonadaceae</taxon>
        <taxon>Paraglaciecola</taxon>
    </lineage>
</organism>
<name>K6ZF54_9ALTE</name>
<evidence type="ECO:0000313" key="13">
    <source>
        <dbReference type="Proteomes" id="UP000006327"/>
    </source>
</evidence>
<dbReference type="InterPro" id="IPR050890">
    <property type="entry name" value="PTS_EIIA_component"/>
</dbReference>
<evidence type="ECO:0000256" key="2">
    <source>
        <dbReference type="ARBA" id="ARBA00022448"/>
    </source>
</evidence>
<dbReference type="PROSITE" id="PS51093">
    <property type="entry name" value="PTS_EIIA_TYPE_1"/>
    <property type="match status" value="1"/>
</dbReference>
<comment type="caution">
    <text evidence="12">The sequence shown here is derived from an EMBL/GenBank/DDBJ whole genome shotgun (WGS) entry which is preliminary data.</text>
</comment>
<dbReference type="InterPro" id="IPR001127">
    <property type="entry name" value="PTS_EIIA_1_perm"/>
</dbReference>
<dbReference type="OrthoDB" id="6331866at2"/>
<evidence type="ECO:0000256" key="1">
    <source>
        <dbReference type="ARBA" id="ARBA00004496"/>
    </source>
</evidence>
<evidence type="ECO:0000256" key="9">
    <source>
        <dbReference type="ARBA" id="ARBA00042526"/>
    </source>
</evidence>
<keyword evidence="6" id="KW-0418">Kinase</keyword>
<dbReference type="GO" id="GO:0016301">
    <property type="term" value="F:kinase activity"/>
    <property type="evidence" value="ECO:0007669"/>
    <property type="project" value="UniProtKB-KW"/>
</dbReference>
<dbReference type="EMBL" id="BAEO01000067">
    <property type="protein sequence ID" value="GAC22040.1"/>
    <property type="molecule type" value="Genomic_DNA"/>
</dbReference>
<gene>
    <name evidence="12" type="primary">crr</name>
    <name evidence="12" type="ORF">GARC_5105</name>
</gene>
<evidence type="ECO:0000256" key="10">
    <source>
        <dbReference type="ARBA" id="ARBA00042873"/>
    </source>
</evidence>
<evidence type="ECO:0000256" key="7">
    <source>
        <dbReference type="ARBA" id="ARBA00039163"/>
    </source>
</evidence>
<dbReference type="GO" id="GO:0009401">
    <property type="term" value="P:phosphoenolpyruvate-dependent sugar phosphotransferase system"/>
    <property type="evidence" value="ECO:0007669"/>
    <property type="project" value="UniProtKB-KW"/>
</dbReference>
<accession>K6ZF54</accession>
<comment type="subcellular location">
    <subcellularLocation>
        <location evidence="1">Cytoplasm</location>
    </subcellularLocation>
</comment>
<evidence type="ECO:0000259" key="11">
    <source>
        <dbReference type="PROSITE" id="PS51093"/>
    </source>
</evidence>
<keyword evidence="5" id="KW-0598">Phosphotransferase system</keyword>
<dbReference type="STRING" id="493475.GARC_5105"/>
<dbReference type="Pfam" id="PF00358">
    <property type="entry name" value="PTS_EIIA_1"/>
    <property type="match status" value="1"/>
</dbReference>
<proteinExistence type="predicted"/>
<dbReference type="GO" id="GO:0005737">
    <property type="term" value="C:cytoplasm"/>
    <property type="evidence" value="ECO:0007669"/>
    <property type="project" value="UniProtKB-SubCell"/>
</dbReference>
<dbReference type="SUPFAM" id="SSF51261">
    <property type="entry name" value="Duplicated hybrid motif"/>
    <property type="match status" value="1"/>
</dbReference>
<evidence type="ECO:0000313" key="12">
    <source>
        <dbReference type="EMBL" id="GAC22040.1"/>
    </source>
</evidence>
<dbReference type="PANTHER" id="PTHR45008">
    <property type="entry name" value="PTS SYSTEM GLUCOSE-SPECIFIC EIIA COMPONENT"/>
    <property type="match status" value="1"/>
</dbReference>
<evidence type="ECO:0000256" key="6">
    <source>
        <dbReference type="ARBA" id="ARBA00022777"/>
    </source>
</evidence>
<evidence type="ECO:0000256" key="5">
    <source>
        <dbReference type="ARBA" id="ARBA00022683"/>
    </source>
</evidence>
<protein>
    <recommendedName>
        <fullName evidence="7">PTS system glucose-specific EIIA component</fullName>
    </recommendedName>
    <alternativeName>
        <fullName evidence="10">EIIA-Glc</fullName>
    </alternativeName>
    <alternativeName>
        <fullName evidence="9">EIII-Glc</fullName>
    </alternativeName>
    <alternativeName>
        <fullName evidence="8">Glucose-specific phosphotransferase enzyme IIA component</fullName>
    </alternativeName>
</protein>
<evidence type="ECO:0000256" key="4">
    <source>
        <dbReference type="ARBA" id="ARBA00022679"/>
    </source>
</evidence>
<evidence type="ECO:0000256" key="3">
    <source>
        <dbReference type="ARBA" id="ARBA00022597"/>
    </source>
</evidence>
<keyword evidence="4 12" id="KW-0808">Transferase</keyword>
<keyword evidence="3" id="KW-0762">Sugar transport</keyword>
<dbReference type="Proteomes" id="UP000006327">
    <property type="component" value="Unassembled WGS sequence"/>
</dbReference>
<dbReference type="eggNOG" id="COG2190">
    <property type="taxonomic scope" value="Bacteria"/>
</dbReference>
<keyword evidence="2" id="KW-0813">Transport</keyword>
<dbReference type="InterPro" id="IPR011055">
    <property type="entry name" value="Dup_hybrid_motif"/>
</dbReference>
<evidence type="ECO:0000256" key="8">
    <source>
        <dbReference type="ARBA" id="ARBA00042296"/>
    </source>
</evidence>
<keyword evidence="13" id="KW-1185">Reference proteome</keyword>
<feature type="domain" description="PTS EIIA type-1" evidence="11">
    <location>
        <begin position="38"/>
        <end position="142"/>
    </location>
</feature>